<feature type="binding site" evidence="6">
    <location>
        <position position="165"/>
    </location>
    <ligand>
        <name>Mn(2+)</name>
        <dbReference type="ChEBI" id="CHEBI:29035"/>
        <label>1</label>
    </ligand>
</feature>
<evidence type="ECO:0000256" key="1">
    <source>
        <dbReference type="ARBA" id="ARBA00022723"/>
    </source>
</evidence>
<evidence type="ECO:0000256" key="3">
    <source>
        <dbReference type="ARBA" id="ARBA00022808"/>
    </source>
</evidence>
<dbReference type="GO" id="GO:0033389">
    <property type="term" value="P:putrescine biosynthetic process from arginine, via agmatine"/>
    <property type="evidence" value="ECO:0007669"/>
    <property type="project" value="TreeGrafter"/>
</dbReference>
<dbReference type="InterPro" id="IPR023696">
    <property type="entry name" value="Ureohydrolase_dom_sf"/>
</dbReference>
<comment type="similarity">
    <text evidence="7 8">Belongs to the arginase family.</text>
</comment>
<evidence type="ECO:0000313" key="10">
    <source>
        <dbReference type="Proteomes" id="UP000257032"/>
    </source>
</evidence>
<feature type="binding site" evidence="6">
    <location>
        <position position="163"/>
    </location>
    <ligand>
        <name>Mn(2+)</name>
        <dbReference type="ChEBI" id="CHEBI:29035"/>
        <label>1</label>
    </ligand>
</feature>
<dbReference type="CDD" id="cd09990">
    <property type="entry name" value="Agmatinase-like"/>
    <property type="match status" value="1"/>
</dbReference>
<feature type="binding site" evidence="6">
    <location>
        <position position="253"/>
    </location>
    <ligand>
        <name>Mn(2+)</name>
        <dbReference type="ChEBI" id="CHEBI:29035"/>
        <label>1</label>
    </ligand>
</feature>
<feature type="binding site" evidence="6">
    <location>
        <position position="161"/>
    </location>
    <ligand>
        <name>Mn(2+)</name>
        <dbReference type="ChEBI" id="CHEBI:29035"/>
        <label>1</label>
    </ligand>
</feature>
<dbReference type="EC" id="3.5.3.8" evidence="5"/>
<feature type="binding site" evidence="6">
    <location>
        <position position="255"/>
    </location>
    <ligand>
        <name>Mn(2+)</name>
        <dbReference type="ChEBI" id="CHEBI:29035"/>
        <label>1</label>
    </ligand>
</feature>
<dbReference type="InterPro" id="IPR020855">
    <property type="entry name" value="Ureohydrolase_Mn_BS"/>
</dbReference>
<keyword evidence="4 6" id="KW-0464">Manganese</keyword>
<dbReference type="Gene3D" id="3.40.800.10">
    <property type="entry name" value="Ureohydrolase domain"/>
    <property type="match status" value="1"/>
</dbReference>
<feature type="binding site" evidence="6">
    <location>
        <position position="138"/>
    </location>
    <ligand>
        <name>Mn(2+)</name>
        <dbReference type="ChEBI" id="CHEBI:29035"/>
        <label>1</label>
    </ligand>
</feature>
<dbReference type="EMBL" id="QTLC01000018">
    <property type="protein sequence ID" value="RDY72261.1"/>
    <property type="molecule type" value="Genomic_DNA"/>
</dbReference>
<dbReference type="PIRSF" id="PIRSF036979">
    <property type="entry name" value="Arginase"/>
    <property type="match status" value="1"/>
</dbReference>
<dbReference type="InterPro" id="IPR005923">
    <property type="entry name" value="HutG"/>
</dbReference>
<dbReference type="Pfam" id="PF00491">
    <property type="entry name" value="Arginase"/>
    <property type="match status" value="1"/>
</dbReference>
<organism evidence="9 10">
    <name type="scientific">Halobacillus trueperi</name>
    <dbReference type="NCBI Taxonomy" id="156205"/>
    <lineage>
        <taxon>Bacteria</taxon>
        <taxon>Bacillati</taxon>
        <taxon>Bacillota</taxon>
        <taxon>Bacilli</taxon>
        <taxon>Bacillales</taxon>
        <taxon>Bacillaceae</taxon>
        <taxon>Halobacillus</taxon>
    </lineage>
</organism>
<evidence type="ECO:0000256" key="6">
    <source>
        <dbReference type="PIRSR" id="PIRSR036979-1"/>
    </source>
</evidence>
<keyword evidence="3" id="KW-0369">Histidine metabolism</keyword>
<keyword evidence="2 8" id="KW-0378">Hydrolase</keyword>
<evidence type="ECO:0000256" key="4">
    <source>
        <dbReference type="ARBA" id="ARBA00023211"/>
    </source>
</evidence>
<dbReference type="GO" id="GO:0008783">
    <property type="term" value="F:agmatinase activity"/>
    <property type="evidence" value="ECO:0007669"/>
    <property type="project" value="TreeGrafter"/>
</dbReference>
<name>A0A3D8VSN4_9BACI</name>
<reference evidence="9 10" key="1">
    <citation type="submission" date="2018-08" db="EMBL/GenBank/DDBJ databases">
        <title>Genome sequence of strict halophilic Halobacillus trueperi SS1 isolated from Lunsu, a salty water body of North West Himalayas.</title>
        <authorList>
            <person name="Gupta S."/>
            <person name="Sharma P."/>
            <person name="Dev K."/>
            <person name="Baumler D."/>
            <person name="Sourirajan A."/>
        </authorList>
    </citation>
    <scope>NUCLEOTIDE SEQUENCE [LARGE SCALE GENOMIC DNA]</scope>
    <source>
        <strain evidence="9 10">SS1</strain>
    </source>
</reference>
<evidence type="ECO:0000256" key="7">
    <source>
        <dbReference type="PROSITE-ProRule" id="PRU00742"/>
    </source>
</evidence>
<dbReference type="PRINTS" id="PR00116">
    <property type="entry name" value="ARGINASE"/>
</dbReference>
<protein>
    <recommendedName>
        <fullName evidence="5">Formimidoylglutamase</fullName>
        <ecNumber evidence="5">3.5.3.8</ecNumber>
    </recommendedName>
</protein>
<comment type="caution">
    <text evidence="9">The sequence shown here is derived from an EMBL/GenBank/DDBJ whole genome shotgun (WGS) entry which is preliminary data.</text>
</comment>
<comment type="cofactor">
    <cofactor evidence="6">
        <name>Mn(2+)</name>
        <dbReference type="ChEBI" id="CHEBI:29035"/>
    </cofactor>
    <text evidence="6">Binds 2 manganese ions per subunit.</text>
</comment>
<evidence type="ECO:0000256" key="8">
    <source>
        <dbReference type="RuleBase" id="RU003684"/>
    </source>
</evidence>
<sequence>MEERCGRGGALVSFQYLNPGRDARFKDRYTTKVDETVSHYKPGKTGDIGVVGLPLSKTSISLSGASEAPATIRRALGSYSTYSGEKDKSYKDVQMLDFGDVPVHPTDNEETRKRLKMSVKEMIDTEACSKYVMLGGDHGVSFPSISAFHEKYGRVGVIQWDAHHDLRNVEDGGRTNGTPFRSLVEGGVIRGEDLVQIGIRDFSNAKAYADYARKHNIHTYTMADVEEKGIHILTDQVIQILENKCDCIYLSVDMDAVDQAYAPGCPAIGPGGMTARELLSSVSLAAAHPLVKGMDIVEVDPTKDFRDMTSRLAAHVMLRYMYV</sequence>
<dbReference type="InterPro" id="IPR006035">
    <property type="entry name" value="Ureohydrolase"/>
</dbReference>
<dbReference type="GO" id="GO:0050415">
    <property type="term" value="F:formimidoylglutamase activity"/>
    <property type="evidence" value="ECO:0007669"/>
    <property type="project" value="UniProtKB-UniRule"/>
</dbReference>
<evidence type="ECO:0000256" key="2">
    <source>
        <dbReference type="ARBA" id="ARBA00022801"/>
    </source>
</evidence>
<dbReference type="Proteomes" id="UP000257032">
    <property type="component" value="Unassembled WGS sequence"/>
</dbReference>
<dbReference type="PROSITE" id="PS01053">
    <property type="entry name" value="ARGINASE_1"/>
    <property type="match status" value="1"/>
</dbReference>
<dbReference type="AlphaFoldDB" id="A0A3D8VSN4"/>
<proteinExistence type="inferred from homology"/>
<dbReference type="SUPFAM" id="SSF52768">
    <property type="entry name" value="Arginase/deacetylase"/>
    <property type="match status" value="1"/>
</dbReference>
<dbReference type="GO" id="GO:0019556">
    <property type="term" value="P:L-histidine catabolic process to glutamate and formamide"/>
    <property type="evidence" value="ECO:0007669"/>
    <property type="project" value="UniProtKB-UniRule"/>
</dbReference>
<keyword evidence="1 6" id="KW-0479">Metal-binding</keyword>
<evidence type="ECO:0000256" key="5">
    <source>
        <dbReference type="NCBIfam" id="TIGR01227"/>
    </source>
</evidence>
<dbReference type="GO" id="GO:0046872">
    <property type="term" value="F:metal ion binding"/>
    <property type="evidence" value="ECO:0007669"/>
    <property type="project" value="UniProtKB-KW"/>
</dbReference>
<dbReference type="PROSITE" id="PS51409">
    <property type="entry name" value="ARGINASE_2"/>
    <property type="match status" value="1"/>
</dbReference>
<accession>A0A3D8VSN4</accession>
<dbReference type="PANTHER" id="PTHR11358">
    <property type="entry name" value="ARGINASE/AGMATINASE"/>
    <property type="match status" value="1"/>
</dbReference>
<evidence type="ECO:0000313" key="9">
    <source>
        <dbReference type="EMBL" id="RDY72261.1"/>
    </source>
</evidence>
<dbReference type="NCBIfam" id="TIGR01227">
    <property type="entry name" value="hutG"/>
    <property type="match status" value="1"/>
</dbReference>
<dbReference type="PANTHER" id="PTHR11358:SF35">
    <property type="entry name" value="FORMIMIDOYLGLUTAMASE"/>
    <property type="match status" value="1"/>
</dbReference>
<gene>
    <name evidence="9" type="primary">hutG</name>
    <name evidence="9" type="ORF">DXT76_02570</name>
</gene>